<comment type="caution">
    <text evidence="1">The sequence shown here is derived from an EMBL/GenBank/DDBJ whole genome shotgun (WGS) entry which is preliminary data.</text>
</comment>
<evidence type="ECO:0000313" key="1">
    <source>
        <dbReference type="EMBL" id="KAJ0040540.1"/>
    </source>
</evidence>
<sequence>MSHGGIFVTLGNLSYSPPNPNFILSDFFGPYLFGVPLSPLVTSWTMKPAGTDGKLCQIFPRALAPEPPPLTVAPPLPVWDDHNKDEHSSAPTPRRRRRFDGTAAETRLQRMIRNRAASERTRIRRKAYDSQLMAEITFLREENKKLKQKEKELLEASEAARPLYQKIRRSFSASF</sequence>
<gene>
    <name evidence="1" type="ORF">Pint_28512</name>
</gene>
<proteinExistence type="predicted"/>
<organism evidence="1 2">
    <name type="scientific">Pistacia integerrima</name>
    <dbReference type="NCBI Taxonomy" id="434235"/>
    <lineage>
        <taxon>Eukaryota</taxon>
        <taxon>Viridiplantae</taxon>
        <taxon>Streptophyta</taxon>
        <taxon>Embryophyta</taxon>
        <taxon>Tracheophyta</taxon>
        <taxon>Spermatophyta</taxon>
        <taxon>Magnoliopsida</taxon>
        <taxon>eudicotyledons</taxon>
        <taxon>Gunneridae</taxon>
        <taxon>Pentapetalae</taxon>
        <taxon>rosids</taxon>
        <taxon>malvids</taxon>
        <taxon>Sapindales</taxon>
        <taxon>Anacardiaceae</taxon>
        <taxon>Pistacia</taxon>
    </lineage>
</organism>
<accession>A0ACC0YS72</accession>
<dbReference type="Proteomes" id="UP001163603">
    <property type="component" value="Chromosome 5"/>
</dbReference>
<evidence type="ECO:0000313" key="2">
    <source>
        <dbReference type="Proteomes" id="UP001163603"/>
    </source>
</evidence>
<protein>
    <submittedName>
        <fullName evidence="1">Uncharacterized protein</fullName>
    </submittedName>
</protein>
<reference evidence="2" key="1">
    <citation type="journal article" date="2023" name="G3 (Bethesda)">
        <title>Genome assembly and association tests identify interacting loci associated with vigor, precocity, and sex in interspecific pistachio rootstocks.</title>
        <authorList>
            <person name="Palmer W."/>
            <person name="Jacygrad E."/>
            <person name="Sagayaradj S."/>
            <person name="Cavanaugh K."/>
            <person name="Han R."/>
            <person name="Bertier L."/>
            <person name="Beede B."/>
            <person name="Kafkas S."/>
            <person name="Golino D."/>
            <person name="Preece J."/>
            <person name="Michelmore R."/>
        </authorList>
    </citation>
    <scope>NUCLEOTIDE SEQUENCE [LARGE SCALE GENOMIC DNA]</scope>
</reference>
<dbReference type="EMBL" id="CM047740">
    <property type="protein sequence ID" value="KAJ0040540.1"/>
    <property type="molecule type" value="Genomic_DNA"/>
</dbReference>
<keyword evidence="2" id="KW-1185">Reference proteome</keyword>
<name>A0ACC0YS72_9ROSI</name>